<protein>
    <submittedName>
        <fullName evidence="2">NfeD family protein</fullName>
    </submittedName>
</protein>
<feature type="transmembrane region" description="Helical" evidence="1">
    <location>
        <begin position="52"/>
        <end position="72"/>
    </location>
</feature>
<evidence type="ECO:0000256" key="1">
    <source>
        <dbReference type="SAM" id="Phobius"/>
    </source>
</evidence>
<accession>A0ABP3UFK7</accession>
<feature type="transmembrane region" description="Helical" evidence="1">
    <location>
        <begin position="84"/>
        <end position="106"/>
    </location>
</feature>
<dbReference type="Gene3D" id="2.40.50.140">
    <property type="entry name" value="Nucleic acid-binding proteins"/>
    <property type="match status" value="1"/>
</dbReference>
<sequence length="233" mass="26247">MEIKDHITDQKEAYLKMGYSKDEAEKAAVKDMGDPKTAGKMLDSVHPPTIDWFHIVMLILCTIGLQILKILFEKFNDMSLMAIAPIDILRILGIFASIYGFIWLGIEKYSDLPFFYGRSQRGGSNANGTFILALGIIMISHSFIQTIILLCILTPLVAIERKFIENKRIKKEEQFLLKSGVASKDFNYKGKAFIGDREKTVYSKNGIIKKGDPLTIVAIKGFDMIVEKDTVSK</sequence>
<keyword evidence="1" id="KW-0812">Transmembrane</keyword>
<organism evidence="2 3">
    <name type="scientific">Clostridium oceanicum</name>
    <dbReference type="NCBI Taxonomy" id="1543"/>
    <lineage>
        <taxon>Bacteria</taxon>
        <taxon>Bacillati</taxon>
        <taxon>Bacillota</taxon>
        <taxon>Clostridia</taxon>
        <taxon>Eubacteriales</taxon>
        <taxon>Clostridiaceae</taxon>
        <taxon>Clostridium</taxon>
    </lineage>
</organism>
<dbReference type="InterPro" id="IPR047928">
    <property type="entry name" value="Perm_prefix_1"/>
</dbReference>
<evidence type="ECO:0000313" key="2">
    <source>
        <dbReference type="EMBL" id="GAA0732793.1"/>
    </source>
</evidence>
<reference evidence="3" key="1">
    <citation type="journal article" date="2019" name="Int. J. Syst. Evol. Microbiol.">
        <title>The Global Catalogue of Microorganisms (GCM) 10K type strain sequencing project: providing services to taxonomists for standard genome sequencing and annotation.</title>
        <authorList>
            <consortium name="The Broad Institute Genomics Platform"/>
            <consortium name="The Broad Institute Genome Sequencing Center for Infectious Disease"/>
            <person name="Wu L."/>
            <person name="Ma J."/>
        </authorList>
    </citation>
    <scope>NUCLEOTIDE SEQUENCE [LARGE SCALE GENOMIC DNA]</scope>
    <source>
        <strain evidence="3">JCM 1407</strain>
    </source>
</reference>
<keyword evidence="1" id="KW-0472">Membrane</keyword>
<proteinExistence type="predicted"/>
<dbReference type="EMBL" id="BAAACG010000001">
    <property type="protein sequence ID" value="GAA0732793.1"/>
    <property type="molecule type" value="Genomic_DNA"/>
</dbReference>
<comment type="caution">
    <text evidence="2">The sequence shown here is derived from an EMBL/GenBank/DDBJ whole genome shotgun (WGS) entry which is preliminary data.</text>
</comment>
<keyword evidence="3" id="KW-1185">Reference proteome</keyword>
<dbReference type="NCBIfam" id="NF038403">
    <property type="entry name" value="perm_prefix_1"/>
    <property type="match status" value="1"/>
</dbReference>
<keyword evidence="1" id="KW-1133">Transmembrane helix</keyword>
<name>A0ABP3UFK7_9CLOT</name>
<evidence type="ECO:0000313" key="3">
    <source>
        <dbReference type="Proteomes" id="UP001501510"/>
    </source>
</evidence>
<feature type="transmembrane region" description="Helical" evidence="1">
    <location>
        <begin position="126"/>
        <end position="159"/>
    </location>
</feature>
<gene>
    <name evidence="2" type="ORF">GCM10008906_02870</name>
</gene>
<dbReference type="InterPro" id="IPR012340">
    <property type="entry name" value="NA-bd_OB-fold"/>
</dbReference>
<dbReference type="Proteomes" id="UP001501510">
    <property type="component" value="Unassembled WGS sequence"/>
</dbReference>